<protein>
    <submittedName>
        <fullName evidence="7">DMC1 protein</fullName>
    </submittedName>
</protein>
<evidence type="ECO:0000313" key="7">
    <source>
        <dbReference type="EMBL" id="EGD72724.1"/>
    </source>
</evidence>
<dbReference type="GO" id="GO:0000794">
    <property type="term" value="C:condensed nuclear chromosome"/>
    <property type="evidence" value="ECO:0007669"/>
    <property type="project" value="TreeGrafter"/>
</dbReference>
<dbReference type="InterPro" id="IPR010995">
    <property type="entry name" value="DNA_repair_Rad51/TF_NusA_a-hlx"/>
</dbReference>
<dbReference type="GO" id="GO:0000150">
    <property type="term" value="F:DNA strand exchange activity"/>
    <property type="evidence" value="ECO:0007669"/>
    <property type="project" value="TreeGrafter"/>
</dbReference>
<dbReference type="InterPro" id="IPR027417">
    <property type="entry name" value="P-loop_NTPase"/>
</dbReference>
<evidence type="ECO:0000256" key="1">
    <source>
        <dbReference type="ARBA" id="ARBA00022741"/>
    </source>
</evidence>
<feature type="domain" description="RecA family profile 1" evidence="5">
    <location>
        <begin position="97"/>
        <end position="271"/>
    </location>
</feature>
<evidence type="ECO:0000313" key="8">
    <source>
        <dbReference type="Proteomes" id="UP000007799"/>
    </source>
</evidence>
<dbReference type="GO" id="GO:0070192">
    <property type="term" value="P:chromosome organization involved in meiotic cell cycle"/>
    <property type="evidence" value="ECO:0007669"/>
    <property type="project" value="TreeGrafter"/>
</dbReference>
<dbReference type="InterPro" id="IPR013632">
    <property type="entry name" value="Rad51_C"/>
</dbReference>
<feature type="domain" description="RecA family profile 2" evidence="6">
    <location>
        <begin position="276"/>
        <end position="340"/>
    </location>
</feature>
<evidence type="ECO:0000256" key="4">
    <source>
        <dbReference type="RuleBase" id="RU003422"/>
    </source>
</evidence>
<keyword evidence="3" id="KW-0238">DNA-binding</keyword>
<dbReference type="EMBL" id="GL832964">
    <property type="protein sequence ID" value="EGD72724.1"/>
    <property type="molecule type" value="Genomic_DNA"/>
</dbReference>
<dbReference type="GO" id="GO:0140664">
    <property type="term" value="F:ATP-dependent DNA damage sensor activity"/>
    <property type="evidence" value="ECO:0007669"/>
    <property type="project" value="InterPro"/>
</dbReference>
<dbReference type="InterPro" id="IPR003593">
    <property type="entry name" value="AAA+_ATPase"/>
</dbReference>
<dbReference type="PANTHER" id="PTHR22942:SF30">
    <property type="entry name" value="MEIOTIC RECOMBINATION PROTEIN DMC1_LIM15 HOMOLOG"/>
    <property type="match status" value="1"/>
</dbReference>
<dbReference type="SUPFAM" id="SSF52540">
    <property type="entry name" value="P-loop containing nucleoside triphosphate hydrolases"/>
    <property type="match status" value="1"/>
</dbReference>
<dbReference type="GO" id="GO:0042148">
    <property type="term" value="P:DNA strand invasion"/>
    <property type="evidence" value="ECO:0007669"/>
    <property type="project" value="TreeGrafter"/>
</dbReference>
<evidence type="ECO:0000259" key="6">
    <source>
        <dbReference type="PROSITE" id="PS50163"/>
    </source>
</evidence>
<dbReference type="SMART" id="SM00382">
    <property type="entry name" value="AAA"/>
    <property type="match status" value="1"/>
</dbReference>
<dbReference type="Proteomes" id="UP000007799">
    <property type="component" value="Unassembled WGS sequence"/>
</dbReference>
<evidence type="ECO:0000256" key="3">
    <source>
        <dbReference type="ARBA" id="ARBA00023125"/>
    </source>
</evidence>
<dbReference type="InterPro" id="IPR020587">
    <property type="entry name" value="RecA_monomer-monomer_interface"/>
</dbReference>
<dbReference type="Gene3D" id="1.10.150.20">
    <property type="entry name" value="5' to 3' exonuclease, C-terminal subdomain"/>
    <property type="match status" value="1"/>
</dbReference>
<dbReference type="OMA" id="QQIECIT"/>
<accession>F2U8L6</accession>
<comment type="similarity">
    <text evidence="4">Belongs to the RecA family.</text>
</comment>
<dbReference type="SUPFAM" id="SSF47794">
    <property type="entry name" value="Rad51 N-terminal domain-like"/>
    <property type="match status" value="1"/>
</dbReference>
<name>F2U8L6_SALR5</name>
<evidence type="ECO:0000259" key="5">
    <source>
        <dbReference type="PROSITE" id="PS50162"/>
    </source>
</evidence>
<dbReference type="FunFam" id="3.40.50.300:FF:002052">
    <property type="entry name" value="DNA repair protein RAD51 homolog"/>
    <property type="match status" value="1"/>
</dbReference>
<reference evidence="7" key="1">
    <citation type="submission" date="2009-08" db="EMBL/GenBank/DDBJ databases">
        <title>Annotation of Salpingoeca rosetta.</title>
        <authorList>
            <consortium name="The Broad Institute Genome Sequencing Platform"/>
            <person name="Russ C."/>
            <person name="Cuomo C."/>
            <person name="Burger G."/>
            <person name="Gray M.W."/>
            <person name="Holland P.W.H."/>
            <person name="King N."/>
            <person name="Lang F.B.F."/>
            <person name="Roger A.J."/>
            <person name="Ruiz-Trillo I."/>
            <person name="Young S.K."/>
            <person name="Zeng Q."/>
            <person name="Gargeya S."/>
            <person name="Alvarado L."/>
            <person name="Berlin A."/>
            <person name="Chapman S.B."/>
            <person name="Chen Z."/>
            <person name="Freedman E."/>
            <person name="Gellesch M."/>
            <person name="Goldberg J."/>
            <person name="Griggs A."/>
            <person name="Gujja S."/>
            <person name="Heilman E."/>
            <person name="Heiman D."/>
            <person name="Howarth C."/>
            <person name="Mehta T."/>
            <person name="Neiman D."/>
            <person name="Pearson M."/>
            <person name="Roberts A."/>
            <person name="Saif S."/>
            <person name="Shea T."/>
            <person name="Shenoy N."/>
            <person name="Sisk P."/>
            <person name="Stolte C."/>
            <person name="Sykes S."/>
            <person name="White J."/>
            <person name="Yandava C."/>
            <person name="Haas B."/>
            <person name="Nusbaum C."/>
            <person name="Birren B."/>
        </authorList>
    </citation>
    <scope>NUCLEOTIDE SEQUENCE [LARGE SCALE GENOMIC DNA]</scope>
    <source>
        <strain evidence="7">ATCC 50818</strain>
    </source>
</reference>
<dbReference type="AlphaFoldDB" id="F2U8L6"/>
<dbReference type="GO" id="GO:0006312">
    <property type="term" value="P:mitotic recombination"/>
    <property type="evidence" value="ECO:0007669"/>
    <property type="project" value="TreeGrafter"/>
</dbReference>
<evidence type="ECO:0000256" key="2">
    <source>
        <dbReference type="ARBA" id="ARBA00022840"/>
    </source>
</evidence>
<dbReference type="InParanoid" id="F2U8L6"/>
<dbReference type="eggNOG" id="KOG1434">
    <property type="taxonomic scope" value="Eukaryota"/>
</dbReference>
<dbReference type="KEGG" id="sre:PTSG_04452"/>
<dbReference type="PROSITE" id="PS50162">
    <property type="entry name" value="RECA_2"/>
    <property type="match status" value="1"/>
</dbReference>
<proteinExistence type="inferred from homology"/>
<dbReference type="GO" id="GO:0003690">
    <property type="term" value="F:double-stranded DNA binding"/>
    <property type="evidence" value="ECO:0007669"/>
    <property type="project" value="TreeGrafter"/>
</dbReference>
<sequence length="340" mass="37122">MATEVEGQIPMEEGEGEELDMIEKLQTVGIGMSDITKLKNAGFFTVKSVILIHPKKLKELKGFSEAKVEKVLDAAKKLAVGDSPFVTAANFLEARQQVFFISTGAKELDAILGGGIESQQITEIHGEYRTGKSQICMTLCISAQVPTDETNYSGGKVIYIDTEGAFRPERLEGICDRFNVDYQAALNNVYFCRAYNSEQLATLMADVGAILAQEAGIVRLLIIDSIMATFRTDYCGRGELAERQQMLNQVLAAIKRLAEEWNLAVVLTNQMCSDPGATMSFVSDPKKPVGGHILAHAVQTRLSLRKGSGEQRFAKLVCSSRFSEKDASFNLTEGGVANSE</sequence>
<dbReference type="GeneID" id="16075128"/>
<dbReference type="NCBIfam" id="NF003301">
    <property type="entry name" value="PRK04301.1"/>
    <property type="match status" value="1"/>
</dbReference>
<dbReference type="PIRSF" id="PIRSF005856">
    <property type="entry name" value="Rad51"/>
    <property type="match status" value="1"/>
</dbReference>
<dbReference type="OrthoDB" id="10251254at2759"/>
<keyword evidence="2 4" id="KW-0067">ATP-binding</keyword>
<dbReference type="PANTHER" id="PTHR22942">
    <property type="entry name" value="RECA/RAD51/RADA DNA STRAND-PAIRING FAMILY MEMBER"/>
    <property type="match status" value="1"/>
</dbReference>
<organism evidence="8">
    <name type="scientific">Salpingoeca rosetta (strain ATCC 50818 / BSB-021)</name>
    <dbReference type="NCBI Taxonomy" id="946362"/>
    <lineage>
        <taxon>Eukaryota</taxon>
        <taxon>Choanoflagellata</taxon>
        <taxon>Craspedida</taxon>
        <taxon>Salpingoecidae</taxon>
        <taxon>Salpingoeca</taxon>
    </lineage>
</organism>
<gene>
    <name evidence="7" type="ORF">PTSG_04452</name>
</gene>
<dbReference type="GO" id="GO:0000730">
    <property type="term" value="P:DNA recombinase assembly"/>
    <property type="evidence" value="ECO:0007669"/>
    <property type="project" value="TreeGrafter"/>
</dbReference>
<dbReference type="PROSITE" id="PS50163">
    <property type="entry name" value="RECA_3"/>
    <property type="match status" value="1"/>
</dbReference>
<dbReference type="Pfam" id="PF08423">
    <property type="entry name" value="Rad51"/>
    <property type="match status" value="1"/>
</dbReference>
<dbReference type="InterPro" id="IPR020588">
    <property type="entry name" value="RecA_ATP-bd"/>
</dbReference>
<dbReference type="Gene3D" id="3.40.50.300">
    <property type="entry name" value="P-loop containing nucleotide triphosphate hydrolases"/>
    <property type="match status" value="1"/>
</dbReference>
<keyword evidence="1 4" id="KW-0547">Nucleotide-binding</keyword>
<dbReference type="GO" id="GO:0007131">
    <property type="term" value="P:reciprocal meiotic recombination"/>
    <property type="evidence" value="ECO:0007669"/>
    <property type="project" value="TreeGrafter"/>
</dbReference>
<dbReference type="InterPro" id="IPR016467">
    <property type="entry name" value="DNA_recomb/repair_RecA-like"/>
</dbReference>
<dbReference type="STRING" id="946362.F2U8L6"/>
<dbReference type="GO" id="GO:0003697">
    <property type="term" value="F:single-stranded DNA binding"/>
    <property type="evidence" value="ECO:0007669"/>
    <property type="project" value="TreeGrafter"/>
</dbReference>
<dbReference type="GO" id="GO:0005524">
    <property type="term" value="F:ATP binding"/>
    <property type="evidence" value="ECO:0007669"/>
    <property type="project" value="UniProtKB-KW"/>
</dbReference>
<dbReference type="RefSeq" id="XP_004994547.1">
    <property type="nucleotide sequence ID" value="XM_004994490.1"/>
</dbReference>
<keyword evidence="8" id="KW-1185">Reference proteome</keyword>